<proteinExistence type="predicted"/>
<dbReference type="OrthoDB" id="2428552at2"/>
<dbReference type="AlphaFoldDB" id="A0A1H3WGM8"/>
<dbReference type="RefSeq" id="WP_093041845.1">
    <property type="nucleotide sequence ID" value="NZ_FNQR01000001.1"/>
</dbReference>
<keyword evidence="3" id="KW-1185">Reference proteome</keyword>
<dbReference type="Proteomes" id="UP000198584">
    <property type="component" value="Unassembled WGS sequence"/>
</dbReference>
<keyword evidence="1" id="KW-0472">Membrane</keyword>
<sequence length="90" mass="9858">MIEKQNKQLYFSLVLGTTGMVLIGLGIMRYFTLTDDAIGFGLSLLGFIIANNYLLYIEKKAGINSQTVRIQSITGTVILAGTSYLFLSSI</sequence>
<organism evidence="2 3">
    <name type="scientific">Thalassobacillus cyri</name>
    <dbReference type="NCBI Taxonomy" id="571932"/>
    <lineage>
        <taxon>Bacteria</taxon>
        <taxon>Bacillati</taxon>
        <taxon>Bacillota</taxon>
        <taxon>Bacilli</taxon>
        <taxon>Bacillales</taxon>
        <taxon>Bacillaceae</taxon>
        <taxon>Thalassobacillus</taxon>
    </lineage>
</organism>
<keyword evidence="1" id="KW-1133">Transmembrane helix</keyword>
<gene>
    <name evidence="2" type="ORF">SAMN05421743_101454</name>
</gene>
<keyword evidence="1" id="KW-0812">Transmembrane</keyword>
<feature type="transmembrane region" description="Helical" evidence="1">
    <location>
        <begin position="37"/>
        <end position="56"/>
    </location>
</feature>
<evidence type="ECO:0000256" key="1">
    <source>
        <dbReference type="SAM" id="Phobius"/>
    </source>
</evidence>
<feature type="transmembrane region" description="Helical" evidence="1">
    <location>
        <begin position="9"/>
        <end position="31"/>
    </location>
</feature>
<reference evidence="2 3" key="1">
    <citation type="submission" date="2016-10" db="EMBL/GenBank/DDBJ databases">
        <authorList>
            <person name="de Groot N.N."/>
        </authorList>
    </citation>
    <scope>NUCLEOTIDE SEQUENCE [LARGE SCALE GENOMIC DNA]</scope>
    <source>
        <strain evidence="2 3">CCM7597</strain>
    </source>
</reference>
<dbReference type="STRING" id="571932.SAMN05421743_101454"/>
<feature type="transmembrane region" description="Helical" evidence="1">
    <location>
        <begin position="68"/>
        <end position="87"/>
    </location>
</feature>
<dbReference type="EMBL" id="FNQR01000001">
    <property type="protein sequence ID" value="SDZ86253.1"/>
    <property type="molecule type" value="Genomic_DNA"/>
</dbReference>
<evidence type="ECO:0000313" key="3">
    <source>
        <dbReference type="Proteomes" id="UP000198584"/>
    </source>
</evidence>
<protein>
    <submittedName>
        <fullName evidence="2">Uncharacterized protein</fullName>
    </submittedName>
</protein>
<evidence type="ECO:0000313" key="2">
    <source>
        <dbReference type="EMBL" id="SDZ86253.1"/>
    </source>
</evidence>
<name>A0A1H3WGM8_9BACI</name>
<accession>A0A1H3WGM8</accession>